<keyword evidence="2" id="KW-0472">Membrane</keyword>
<dbReference type="GO" id="GO:0098609">
    <property type="term" value="P:cell-cell adhesion"/>
    <property type="evidence" value="ECO:0007669"/>
    <property type="project" value="TreeGrafter"/>
</dbReference>
<dbReference type="SMART" id="SM00406">
    <property type="entry name" value="IGv"/>
    <property type="match status" value="1"/>
</dbReference>
<dbReference type="AlphaFoldDB" id="A0AAD7ZLM1"/>
<evidence type="ECO:0000259" key="6">
    <source>
        <dbReference type="PROSITE" id="PS50835"/>
    </source>
</evidence>
<keyword evidence="4" id="KW-0325">Glycoprotein</keyword>
<dbReference type="Pfam" id="PF13927">
    <property type="entry name" value="Ig_3"/>
    <property type="match status" value="1"/>
</dbReference>
<dbReference type="InterPro" id="IPR036179">
    <property type="entry name" value="Ig-like_dom_sf"/>
</dbReference>
<reference evidence="7" key="2">
    <citation type="submission" date="2023-05" db="EMBL/GenBank/DDBJ databases">
        <authorList>
            <person name="Fouks B."/>
        </authorList>
    </citation>
    <scope>NUCLEOTIDE SEQUENCE</scope>
    <source>
        <strain evidence="7">Stay&amp;Tobe</strain>
        <tissue evidence="7">Testes</tissue>
    </source>
</reference>
<feature type="domain" description="Ig-like" evidence="6">
    <location>
        <begin position="143"/>
        <end position="236"/>
    </location>
</feature>
<dbReference type="GO" id="GO:0050839">
    <property type="term" value="F:cell adhesion molecule binding"/>
    <property type="evidence" value="ECO:0007669"/>
    <property type="project" value="TreeGrafter"/>
</dbReference>
<dbReference type="InterPro" id="IPR013106">
    <property type="entry name" value="Ig_V-set"/>
</dbReference>
<dbReference type="GO" id="GO:0005911">
    <property type="term" value="C:cell-cell junction"/>
    <property type="evidence" value="ECO:0007669"/>
    <property type="project" value="TreeGrafter"/>
</dbReference>
<keyword evidence="3" id="KW-1015">Disulfide bond</keyword>
<evidence type="ECO:0000313" key="7">
    <source>
        <dbReference type="EMBL" id="KAJ9582143.1"/>
    </source>
</evidence>
<dbReference type="PANTHER" id="PTHR11640">
    <property type="entry name" value="NEPHRIN"/>
    <property type="match status" value="1"/>
</dbReference>
<accession>A0AAD7ZLM1</accession>
<proteinExistence type="predicted"/>
<sequence>MVLASLERRKKMNRSIRRFLYIIINHILMGAMTEEVKDTREGEDVTLECRFAPQLVNGEDTTFYWTRTNKHNKDTLAVHQNPLDPFYRVDFKPEQGRYDLLITNATYDRDNGKFECRVKASGSGRNIHFQSFVLTVLTPPSPPQISPGLNPVATEGKSMELTCSSSGGSPDPVIKWYKEGSTYPLESNTRSGNTRDSMTTAVLTLTPVRSDDEANYRCVVWNRAMPEGNKLEARVTLNVN</sequence>
<dbReference type="SMART" id="SM00409">
    <property type="entry name" value="IG"/>
    <property type="match status" value="2"/>
</dbReference>
<dbReference type="EMBL" id="JASPKZ010007822">
    <property type="protein sequence ID" value="KAJ9582143.1"/>
    <property type="molecule type" value="Genomic_DNA"/>
</dbReference>
<gene>
    <name evidence="7" type="ORF">L9F63_003485</name>
</gene>
<dbReference type="InterPro" id="IPR003598">
    <property type="entry name" value="Ig_sub2"/>
</dbReference>
<dbReference type="Gene3D" id="2.60.40.10">
    <property type="entry name" value="Immunoglobulins"/>
    <property type="match status" value="2"/>
</dbReference>
<evidence type="ECO:0000256" key="5">
    <source>
        <dbReference type="ARBA" id="ARBA00023319"/>
    </source>
</evidence>
<protein>
    <recommendedName>
        <fullName evidence="6">Ig-like domain-containing protein</fullName>
    </recommendedName>
</protein>
<dbReference type="InterPro" id="IPR013783">
    <property type="entry name" value="Ig-like_fold"/>
</dbReference>
<feature type="non-terminal residue" evidence="7">
    <location>
        <position position="240"/>
    </location>
</feature>
<dbReference type="SUPFAM" id="SSF48726">
    <property type="entry name" value="Immunoglobulin"/>
    <property type="match status" value="2"/>
</dbReference>
<comment type="subcellular location">
    <subcellularLocation>
        <location evidence="1">Membrane</location>
        <topology evidence="1">Single-pass type I membrane protein</topology>
    </subcellularLocation>
</comment>
<dbReference type="InterPro" id="IPR051275">
    <property type="entry name" value="Cell_adhesion_signaling"/>
</dbReference>
<dbReference type="InterPro" id="IPR007110">
    <property type="entry name" value="Ig-like_dom"/>
</dbReference>
<reference evidence="7" key="1">
    <citation type="journal article" date="2023" name="IScience">
        <title>Live-bearing cockroach genome reveals convergent evolutionary mechanisms linked to viviparity in insects and beyond.</title>
        <authorList>
            <person name="Fouks B."/>
            <person name="Harrison M.C."/>
            <person name="Mikhailova A.A."/>
            <person name="Marchal E."/>
            <person name="English S."/>
            <person name="Carruthers M."/>
            <person name="Jennings E.C."/>
            <person name="Chiamaka E.L."/>
            <person name="Frigard R.A."/>
            <person name="Pippel M."/>
            <person name="Attardo G.M."/>
            <person name="Benoit J.B."/>
            <person name="Bornberg-Bauer E."/>
            <person name="Tobe S.S."/>
        </authorList>
    </citation>
    <scope>NUCLEOTIDE SEQUENCE</scope>
    <source>
        <strain evidence="7">Stay&amp;Tobe</strain>
    </source>
</reference>
<keyword evidence="8" id="KW-1185">Reference proteome</keyword>
<evidence type="ECO:0000256" key="1">
    <source>
        <dbReference type="ARBA" id="ARBA00004479"/>
    </source>
</evidence>
<dbReference type="PANTHER" id="PTHR11640:SF134">
    <property type="entry name" value="ECHINOID, ISOFORM A-RELATED"/>
    <property type="match status" value="1"/>
</dbReference>
<dbReference type="InterPro" id="IPR003599">
    <property type="entry name" value="Ig_sub"/>
</dbReference>
<dbReference type="PROSITE" id="PS50835">
    <property type="entry name" value="IG_LIKE"/>
    <property type="match status" value="2"/>
</dbReference>
<dbReference type="Proteomes" id="UP001233999">
    <property type="component" value="Unassembled WGS sequence"/>
</dbReference>
<keyword evidence="5" id="KW-0393">Immunoglobulin domain</keyword>
<dbReference type="GO" id="GO:0005886">
    <property type="term" value="C:plasma membrane"/>
    <property type="evidence" value="ECO:0007669"/>
    <property type="project" value="TreeGrafter"/>
</dbReference>
<name>A0AAD7ZLM1_DIPPU</name>
<evidence type="ECO:0000256" key="2">
    <source>
        <dbReference type="ARBA" id="ARBA00023136"/>
    </source>
</evidence>
<evidence type="ECO:0000256" key="4">
    <source>
        <dbReference type="ARBA" id="ARBA00023180"/>
    </source>
</evidence>
<comment type="caution">
    <text evidence="7">The sequence shown here is derived from an EMBL/GenBank/DDBJ whole genome shotgun (WGS) entry which is preliminary data.</text>
</comment>
<dbReference type="SMART" id="SM00408">
    <property type="entry name" value="IGc2"/>
    <property type="match status" value="2"/>
</dbReference>
<feature type="domain" description="Ig-like" evidence="6">
    <location>
        <begin position="41"/>
        <end position="128"/>
    </location>
</feature>
<dbReference type="Pfam" id="PF07686">
    <property type="entry name" value="V-set"/>
    <property type="match status" value="1"/>
</dbReference>
<evidence type="ECO:0000313" key="8">
    <source>
        <dbReference type="Proteomes" id="UP001233999"/>
    </source>
</evidence>
<evidence type="ECO:0000256" key="3">
    <source>
        <dbReference type="ARBA" id="ARBA00023157"/>
    </source>
</evidence>
<organism evidence="7 8">
    <name type="scientific">Diploptera punctata</name>
    <name type="common">Pacific beetle cockroach</name>
    <dbReference type="NCBI Taxonomy" id="6984"/>
    <lineage>
        <taxon>Eukaryota</taxon>
        <taxon>Metazoa</taxon>
        <taxon>Ecdysozoa</taxon>
        <taxon>Arthropoda</taxon>
        <taxon>Hexapoda</taxon>
        <taxon>Insecta</taxon>
        <taxon>Pterygota</taxon>
        <taxon>Neoptera</taxon>
        <taxon>Polyneoptera</taxon>
        <taxon>Dictyoptera</taxon>
        <taxon>Blattodea</taxon>
        <taxon>Blaberoidea</taxon>
        <taxon>Blaberidae</taxon>
        <taxon>Diplopterinae</taxon>
        <taxon>Diploptera</taxon>
    </lineage>
</organism>